<evidence type="ECO:0000313" key="2">
    <source>
        <dbReference type="Proteomes" id="UP000195602"/>
    </source>
</evidence>
<organism evidence="1 2">
    <name type="scientific">Clavispora lusitaniae</name>
    <name type="common">Candida lusitaniae</name>
    <dbReference type="NCBI Taxonomy" id="36911"/>
    <lineage>
        <taxon>Eukaryota</taxon>
        <taxon>Fungi</taxon>
        <taxon>Dikarya</taxon>
        <taxon>Ascomycota</taxon>
        <taxon>Saccharomycotina</taxon>
        <taxon>Pichiomycetes</taxon>
        <taxon>Metschnikowiaceae</taxon>
        <taxon>Clavispora</taxon>
    </lineage>
</organism>
<name>A0AA91T2Y9_CLALS</name>
<dbReference type="AlphaFoldDB" id="A0AA91T2Y9"/>
<dbReference type="EMBL" id="LYUB02000004">
    <property type="protein sequence ID" value="OVF09709.1"/>
    <property type="molecule type" value="Genomic_DNA"/>
</dbReference>
<sequence>MCLWGVMACVQAVTPTAILPVDNGGRRRKIGKGGGVDLRKSRGNSRMSRLASGWMWVFQHFGATQKKSITL</sequence>
<reference evidence="1 2" key="1">
    <citation type="submission" date="2017-04" db="EMBL/GenBank/DDBJ databases">
        <title>Draft genome of the yeast Clavispora lusitaniae type strain CBS 6936.</title>
        <authorList>
            <person name="Durrens P."/>
            <person name="Klopp C."/>
            <person name="Biteau N."/>
            <person name="Fitton-Ouhabi V."/>
            <person name="Dementhon K."/>
            <person name="Accoceberry I."/>
            <person name="Sherman D.J."/>
            <person name="Noel T."/>
        </authorList>
    </citation>
    <scope>NUCLEOTIDE SEQUENCE [LARGE SCALE GENOMIC DNA]</scope>
    <source>
        <strain evidence="1 2">CBS 6936</strain>
    </source>
</reference>
<protein>
    <submittedName>
        <fullName evidence="1">Uncharacterized protein</fullName>
    </submittedName>
</protein>
<accession>A0AA91T2Y9</accession>
<comment type="caution">
    <text evidence="1">The sequence shown here is derived from an EMBL/GenBank/DDBJ whole genome shotgun (WGS) entry which is preliminary data.</text>
</comment>
<dbReference type="Proteomes" id="UP000195602">
    <property type="component" value="Unassembled WGS sequence"/>
</dbReference>
<dbReference type="KEGG" id="clus:A9F13_04g01991"/>
<evidence type="ECO:0000313" key="1">
    <source>
        <dbReference type="EMBL" id="OVF09709.1"/>
    </source>
</evidence>
<gene>
    <name evidence="1" type="ORF">A9F13_04g01991</name>
</gene>
<proteinExistence type="predicted"/>